<sequence>MFLMAVGLIRAIGDGLGTPVMFFFTSKVMNSIGSNSSASADVYTDKINKNAVRLCYLAIAKWVACFLVMREQVDSSVVTVEG</sequence>
<keyword evidence="7" id="KW-0325">Glycoprotein</keyword>
<gene>
    <name evidence="8" type="ORF">M8C21_014618</name>
</gene>
<proteinExistence type="inferred from homology"/>
<comment type="similarity">
    <text evidence="1">Belongs to the ABC transporter superfamily. ABCB family. Multidrug resistance exporter (TC 3.A.1.201) subfamily.</text>
</comment>
<dbReference type="GO" id="GO:0005524">
    <property type="term" value="F:ATP binding"/>
    <property type="evidence" value="ECO:0007669"/>
    <property type="project" value="InterPro"/>
</dbReference>
<name>A0AAD5C303_AMBAR</name>
<evidence type="ECO:0000313" key="8">
    <source>
        <dbReference type="EMBL" id="KAI7734070.1"/>
    </source>
</evidence>
<dbReference type="PANTHER" id="PTHR45136">
    <property type="entry name" value="ABC TRANSPORTER DOMAIN-CONTAINING PROTEIN"/>
    <property type="match status" value="1"/>
</dbReference>
<dbReference type="PANTHER" id="PTHR45136:SF2">
    <property type="entry name" value="ABC TRANSPORTER DOMAIN-CONTAINING PROTEIN"/>
    <property type="match status" value="1"/>
</dbReference>
<keyword evidence="5" id="KW-1133">Transmembrane helix</keyword>
<evidence type="ECO:0000256" key="1">
    <source>
        <dbReference type="ARBA" id="ARBA00007577"/>
    </source>
</evidence>
<keyword evidence="9" id="KW-1185">Reference proteome</keyword>
<accession>A0AAD5C303</accession>
<keyword evidence="4" id="KW-0677">Repeat</keyword>
<evidence type="ECO:0000256" key="6">
    <source>
        <dbReference type="ARBA" id="ARBA00023136"/>
    </source>
</evidence>
<dbReference type="AlphaFoldDB" id="A0AAD5C303"/>
<protein>
    <submittedName>
        <fullName evidence="8">Uncharacterized protein</fullName>
    </submittedName>
</protein>
<dbReference type="InterPro" id="IPR036640">
    <property type="entry name" value="ABC1_TM_sf"/>
</dbReference>
<keyword evidence="3" id="KW-0812">Transmembrane</keyword>
<reference evidence="8" key="1">
    <citation type="submission" date="2022-06" db="EMBL/GenBank/DDBJ databases">
        <title>Uncovering the hologenomic basis of an extraordinary plant invasion.</title>
        <authorList>
            <person name="Bieker V.C."/>
            <person name="Martin M.D."/>
            <person name="Gilbert T."/>
            <person name="Hodgins K."/>
            <person name="Battlay P."/>
            <person name="Petersen B."/>
            <person name="Wilson J."/>
        </authorList>
    </citation>
    <scope>NUCLEOTIDE SEQUENCE</scope>
    <source>
        <strain evidence="8">AA19_3_7</strain>
        <tissue evidence="8">Leaf</tissue>
    </source>
</reference>
<evidence type="ECO:0000256" key="7">
    <source>
        <dbReference type="ARBA" id="ARBA00023180"/>
    </source>
</evidence>
<evidence type="ECO:0000256" key="3">
    <source>
        <dbReference type="ARBA" id="ARBA00022692"/>
    </source>
</evidence>
<keyword evidence="2" id="KW-0813">Transport</keyword>
<dbReference type="Proteomes" id="UP001206925">
    <property type="component" value="Unassembled WGS sequence"/>
</dbReference>
<comment type="caution">
    <text evidence="8">The sequence shown here is derived from an EMBL/GenBank/DDBJ whole genome shotgun (WGS) entry which is preliminary data.</text>
</comment>
<evidence type="ECO:0000256" key="5">
    <source>
        <dbReference type="ARBA" id="ARBA00022989"/>
    </source>
</evidence>
<evidence type="ECO:0000256" key="4">
    <source>
        <dbReference type="ARBA" id="ARBA00022737"/>
    </source>
</evidence>
<dbReference type="GO" id="GO:0016020">
    <property type="term" value="C:membrane"/>
    <property type="evidence" value="ECO:0007669"/>
    <property type="project" value="InterPro"/>
</dbReference>
<dbReference type="Gene3D" id="1.20.1560.10">
    <property type="entry name" value="ABC transporter type 1, transmembrane domain"/>
    <property type="match status" value="1"/>
</dbReference>
<evidence type="ECO:0000256" key="2">
    <source>
        <dbReference type="ARBA" id="ARBA00022448"/>
    </source>
</evidence>
<dbReference type="EMBL" id="JAMZMK010009845">
    <property type="protein sequence ID" value="KAI7734070.1"/>
    <property type="molecule type" value="Genomic_DNA"/>
</dbReference>
<organism evidence="8 9">
    <name type="scientific">Ambrosia artemisiifolia</name>
    <name type="common">Common ragweed</name>
    <dbReference type="NCBI Taxonomy" id="4212"/>
    <lineage>
        <taxon>Eukaryota</taxon>
        <taxon>Viridiplantae</taxon>
        <taxon>Streptophyta</taxon>
        <taxon>Embryophyta</taxon>
        <taxon>Tracheophyta</taxon>
        <taxon>Spermatophyta</taxon>
        <taxon>Magnoliopsida</taxon>
        <taxon>eudicotyledons</taxon>
        <taxon>Gunneridae</taxon>
        <taxon>Pentapetalae</taxon>
        <taxon>asterids</taxon>
        <taxon>campanulids</taxon>
        <taxon>Asterales</taxon>
        <taxon>Asteraceae</taxon>
        <taxon>Asteroideae</taxon>
        <taxon>Heliantheae alliance</taxon>
        <taxon>Heliantheae</taxon>
        <taxon>Ambrosia</taxon>
    </lineage>
</organism>
<evidence type="ECO:0000313" key="9">
    <source>
        <dbReference type="Proteomes" id="UP001206925"/>
    </source>
</evidence>
<keyword evidence="6" id="KW-0472">Membrane</keyword>